<evidence type="ECO:0000256" key="2">
    <source>
        <dbReference type="ARBA" id="ARBA00023242"/>
    </source>
</evidence>
<evidence type="ECO:0000313" key="4">
    <source>
        <dbReference type="EnsemblProtists" id="PYU1_T012601"/>
    </source>
</evidence>
<dbReference type="PANTHER" id="PTHR15502:SF7">
    <property type="entry name" value="CALCINEURIN-BINDING PROTEIN CABIN-1"/>
    <property type="match status" value="1"/>
</dbReference>
<reference evidence="4" key="3">
    <citation type="submission" date="2015-02" db="UniProtKB">
        <authorList>
            <consortium name="EnsemblProtists"/>
        </authorList>
    </citation>
    <scope>IDENTIFICATION</scope>
    <source>
        <strain evidence="4">DAOM BR144</strain>
    </source>
</reference>
<comment type="subcellular location">
    <subcellularLocation>
        <location evidence="1">Nucleus</location>
    </subcellularLocation>
</comment>
<organism evidence="4 5">
    <name type="scientific">Globisporangium ultimum (strain ATCC 200006 / CBS 805.95 / DAOM BR144)</name>
    <name type="common">Pythium ultimum</name>
    <dbReference type="NCBI Taxonomy" id="431595"/>
    <lineage>
        <taxon>Eukaryota</taxon>
        <taxon>Sar</taxon>
        <taxon>Stramenopiles</taxon>
        <taxon>Oomycota</taxon>
        <taxon>Peronosporomycetes</taxon>
        <taxon>Pythiales</taxon>
        <taxon>Pythiaceae</taxon>
        <taxon>Globisporangium</taxon>
    </lineage>
</organism>
<reference evidence="5" key="2">
    <citation type="submission" date="2010-04" db="EMBL/GenBank/DDBJ databases">
        <authorList>
            <person name="Buell R."/>
            <person name="Hamilton J."/>
            <person name="Hostetler J."/>
        </authorList>
    </citation>
    <scope>NUCLEOTIDE SEQUENCE [LARGE SCALE GENOMIC DNA]</scope>
    <source>
        <strain evidence="5">DAOM:BR144</strain>
    </source>
</reference>
<keyword evidence="2" id="KW-0539">Nucleus</keyword>
<dbReference type="InterPro" id="IPR011990">
    <property type="entry name" value="TPR-like_helical_dom_sf"/>
</dbReference>
<feature type="region of interest" description="Disordered" evidence="3">
    <location>
        <begin position="932"/>
        <end position="976"/>
    </location>
</feature>
<dbReference type="InterPro" id="IPR033053">
    <property type="entry name" value="Hir3/CABIN1"/>
</dbReference>
<evidence type="ECO:0000256" key="3">
    <source>
        <dbReference type="SAM" id="MobiDB-lite"/>
    </source>
</evidence>
<dbReference type="EnsemblProtists" id="PYU1_T012601">
    <property type="protein sequence ID" value="PYU1_T012601"/>
    <property type="gene ID" value="PYU1_G012575"/>
</dbReference>
<dbReference type="SUPFAM" id="SSF48452">
    <property type="entry name" value="TPR-like"/>
    <property type="match status" value="1"/>
</dbReference>
<feature type="region of interest" description="Disordered" evidence="3">
    <location>
        <begin position="742"/>
        <end position="767"/>
    </location>
</feature>
<dbReference type="Gene3D" id="1.25.40.10">
    <property type="entry name" value="Tetratricopeptide repeat domain"/>
    <property type="match status" value="1"/>
</dbReference>
<feature type="compositionally biased region" description="Acidic residues" evidence="3">
    <location>
        <begin position="394"/>
        <end position="409"/>
    </location>
</feature>
<proteinExistence type="predicted"/>
<dbReference type="VEuPathDB" id="FungiDB:PYU1_G012575"/>
<dbReference type="GO" id="GO:0031491">
    <property type="term" value="F:nucleosome binding"/>
    <property type="evidence" value="ECO:0007669"/>
    <property type="project" value="TreeGrafter"/>
</dbReference>
<reference evidence="5" key="1">
    <citation type="journal article" date="2010" name="Genome Biol.">
        <title>Genome sequence of the necrotrophic plant pathogen Pythium ultimum reveals original pathogenicity mechanisms and effector repertoire.</title>
        <authorList>
            <person name="Levesque C.A."/>
            <person name="Brouwer H."/>
            <person name="Cano L."/>
            <person name="Hamilton J.P."/>
            <person name="Holt C."/>
            <person name="Huitema E."/>
            <person name="Raffaele S."/>
            <person name="Robideau G.P."/>
            <person name="Thines M."/>
            <person name="Win J."/>
            <person name="Zerillo M.M."/>
            <person name="Beakes G.W."/>
            <person name="Boore J.L."/>
            <person name="Busam D."/>
            <person name="Dumas B."/>
            <person name="Ferriera S."/>
            <person name="Fuerstenberg S.I."/>
            <person name="Gachon C.M."/>
            <person name="Gaulin E."/>
            <person name="Govers F."/>
            <person name="Grenville-Briggs L."/>
            <person name="Horner N."/>
            <person name="Hostetler J."/>
            <person name="Jiang R.H."/>
            <person name="Johnson J."/>
            <person name="Krajaejun T."/>
            <person name="Lin H."/>
            <person name="Meijer H.J."/>
            <person name="Moore B."/>
            <person name="Morris P."/>
            <person name="Phuntmart V."/>
            <person name="Puiu D."/>
            <person name="Shetty J."/>
            <person name="Stajich J.E."/>
            <person name="Tripathy S."/>
            <person name="Wawra S."/>
            <person name="van West P."/>
            <person name="Whitty B.R."/>
            <person name="Coutinho P.M."/>
            <person name="Henrissat B."/>
            <person name="Martin F."/>
            <person name="Thomas P.D."/>
            <person name="Tyler B.M."/>
            <person name="De Vries R.P."/>
            <person name="Kamoun S."/>
            <person name="Yandell M."/>
            <person name="Tisserat N."/>
            <person name="Buell C.R."/>
        </authorList>
    </citation>
    <scope>NUCLEOTIDE SEQUENCE</scope>
    <source>
        <strain evidence="5">DAOM:BR144</strain>
    </source>
</reference>
<dbReference type="GO" id="GO:0005634">
    <property type="term" value="C:nucleus"/>
    <property type="evidence" value="ECO:0007669"/>
    <property type="project" value="UniProtKB-SubCell"/>
</dbReference>
<dbReference type="eggNOG" id="ENOG502RUWG">
    <property type="taxonomic scope" value="Eukaryota"/>
</dbReference>
<dbReference type="PANTHER" id="PTHR15502">
    <property type="entry name" value="CALCINEURIN-BINDING PROTEIN CABIN 1-RELATED"/>
    <property type="match status" value="1"/>
</dbReference>
<accession>K3X5V2</accession>
<feature type="region of interest" description="Disordered" evidence="3">
    <location>
        <begin position="385"/>
        <end position="409"/>
    </location>
</feature>
<dbReference type="InParanoid" id="K3X5V2"/>
<sequence length="1416" mass="160880">MRGCTPKVRQLRKSKMSSWAALNADERDARSAGVLERATEEAQDAQNTALYEQALRFQQQKQVENARDIYRALIEGDAVLSSRLQYLCHKNLAVLEFEARAYDVALKYFANALELDGTDVIVWFQMGKTAMETGKLWLARRLMEEGFQVDGSYWPLVQSLCEILFEIGDYDEYKRIVRHLRDHDPQCPSIKLLDQKLSASPCGFENNDIKEIRARNTQMTILSGQERKLLKRARGRLNHLKEVTVEALKKRKLLHGDLQNDLDQRSSLMEYVLEKSSWPNLGKLLLQVYEDVKSERRNAVAYARIRIIVTDQGESSEPDTVDPAIRPTASEDQVEVMEIDDDDGMSASLEKGVSANDLVDLTKTNATCIWVLSKYTHASDRIDAANGKSSELQAESEGEDAGVDEDEDSSFDTEMAQCYLCLYDVHILPGGEDHKTGNSFALLQRDTSTKRPNALRLAQFAFPILLSRPPKNNSQKKENLKLLNAIRESLKDTHSLERVQTRYRPSELQQFLAPSNLLEWEDGPFPGLDDEREQSNGLEKQAPLDHLWYLLGENYILSRVRRRGNVNELAEMELRVKERISFLMTDVLYYHPQRVKSWIRLGKTMKELYHATSDACAVILGRKRKIAALLEYTSKMQFGNNIAKGDDSAKKFTFKEIVLGMSLFDKMKQWVDKEQADKDAYRIPIADDQIELKNENTGEGLDAFSMEAFAIYYIVQVIEFARRCFAMAAHLANQTLEKAVEERNEEHKLNLNEPTEDDEEDDEDHEEIDELRNTIVECNEECGLLLYNVLQEFSVVKHANIQLFPSGIYARVAQAAFTYFQNGLKVCEDVEDAEEVRFRLNFMSGKTLKKMRRCEQMKVTANATESMDAPTAEAIIDCFAKAEKAHEDGQMEHALVHAFYALQAMRMELVLSHPVNASDLRLVCTHYFEEAEEDEEDIEGEDTTNDKGTGSYSSDDEKKKKKTKGKNEGAEGEEGAPFKMTKELVFSLLDRAERGDDTALHSARGWLYLNVVDALESIPDEDRYFHPSRYVLSQGVYCMDDFFHSTFESSQEEQAQALTAALRERRNPSGLTTGDALAAERAMKELTPLFDKKRPQIVAIWLSEYVSASKKFEELNQRQMKYDRYRLKYWQFYMQLLEESGAYGKLKEVGMWVLACKEEHDVIDEMLGLVLQARENVLRARIQRFAMTDNIPHGVIEAANESVDNMNGDDKREKNAAALLKLLAKTYTYYLDVVEAHHRLVYVLDNSQELLLHGELLLAFLFTLGATEYPSEFPFPDKAEQSDDSMANATVDDLKVASERIKTVLLQRQSITASSTFEMNSALWKAVLDATRSFCEEKWPERMGKGKIAKSRLRLKQPAAAAPPIVASTNIATTITNSSAMSTSSAAVTTSEALPVTTMAATNPIEIDSDHDENTM</sequence>
<dbReference type="HOGENOM" id="CLU_253390_0_0_1"/>
<evidence type="ECO:0000313" key="5">
    <source>
        <dbReference type="Proteomes" id="UP000019132"/>
    </source>
</evidence>
<dbReference type="Proteomes" id="UP000019132">
    <property type="component" value="Unassembled WGS sequence"/>
</dbReference>
<evidence type="ECO:0000256" key="1">
    <source>
        <dbReference type="ARBA" id="ARBA00004123"/>
    </source>
</evidence>
<dbReference type="STRING" id="431595.K3X5V2"/>
<keyword evidence="5" id="KW-1185">Reference proteome</keyword>
<feature type="compositionally biased region" description="Acidic residues" evidence="3">
    <location>
        <begin position="932"/>
        <end position="943"/>
    </location>
</feature>
<protein>
    <submittedName>
        <fullName evidence="4">Uncharacterized protein</fullName>
    </submittedName>
</protein>
<name>K3X5V2_GLOUD</name>
<dbReference type="GO" id="GO:0006325">
    <property type="term" value="P:chromatin organization"/>
    <property type="evidence" value="ECO:0007669"/>
    <property type="project" value="InterPro"/>
</dbReference>
<feature type="compositionally biased region" description="Acidic residues" evidence="3">
    <location>
        <begin position="754"/>
        <end position="767"/>
    </location>
</feature>
<dbReference type="EMBL" id="GL376612">
    <property type="status" value="NOT_ANNOTATED_CDS"/>
    <property type="molecule type" value="Genomic_DNA"/>
</dbReference>